<evidence type="ECO:0000313" key="3">
    <source>
        <dbReference type="Proteomes" id="UP001597044"/>
    </source>
</evidence>
<dbReference type="Pfam" id="PF02350">
    <property type="entry name" value="Epimerase_2"/>
    <property type="match status" value="1"/>
</dbReference>
<dbReference type="InterPro" id="IPR020004">
    <property type="entry name" value="UDP-GlcNAc_Epase"/>
</dbReference>
<dbReference type="InterPro" id="IPR029767">
    <property type="entry name" value="WecB-like"/>
</dbReference>
<evidence type="ECO:0000313" key="2">
    <source>
        <dbReference type="EMBL" id="MFD0950038.1"/>
    </source>
</evidence>
<dbReference type="SUPFAM" id="SSF53756">
    <property type="entry name" value="UDP-Glycosyltransferase/glycogen phosphorylase"/>
    <property type="match status" value="1"/>
</dbReference>
<dbReference type="CDD" id="cd03786">
    <property type="entry name" value="GTB_UDP-GlcNAc_2-Epimerase"/>
    <property type="match status" value="1"/>
</dbReference>
<keyword evidence="3" id="KW-1185">Reference proteome</keyword>
<keyword evidence="2" id="KW-0326">Glycosidase</keyword>
<dbReference type="Proteomes" id="UP001597044">
    <property type="component" value="Unassembled WGS sequence"/>
</dbReference>
<dbReference type="PANTHER" id="PTHR43174">
    <property type="entry name" value="UDP-N-ACETYLGLUCOSAMINE 2-EPIMERASE"/>
    <property type="match status" value="1"/>
</dbReference>
<dbReference type="Gene3D" id="3.40.50.2000">
    <property type="entry name" value="Glycogen Phosphorylase B"/>
    <property type="match status" value="2"/>
</dbReference>
<dbReference type="InterPro" id="IPR003331">
    <property type="entry name" value="UDP_GlcNAc_Epimerase_2_dom"/>
</dbReference>
<gene>
    <name evidence="2" type="primary">neuC</name>
    <name evidence="2" type="ORF">ACFQ0F_06495</name>
</gene>
<dbReference type="RefSeq" id="WP_379070373.1">
    <property type="nucleotide sequence ID" value="NZ_JBHTIT010000001.1"/>
</dbReference>
<name>A0ABW3HEY9_9GAMM</name>
<feature type="domain" description="UDP-N-acetylglucosamine 2-epimerase" evidence="1">
    <location>
        <begin position="22"/>
        <end position="365"/>
    </location>
</feature>
<dbReference type="EMBL" id="JBHTIT010000001">
    <property type="protein sequence ID" value="MFD0950038.1"/>
    <property type="molecule type" value="Genomic_DNA"/>
</dbReference>
<dbReference type="PANTHER" id="PTHR43174:SF3">
    <property type="entry name" value="UDP-N-ACETYLGLUCOSAMINE 2-EPIMERASE"/>
    <property type="match status" value="1"/>
</dbReference>
<evidence type="ECO:0000259" key="1">
    <source>
        <dbReference type="Pfam" id="PF02350"/>
    </source>
</evidence>
<organism evidence="2 3">
    <name type="scientific">Paraperlucidibaca wandonensis</name>
    <dbReference type="NCBI Taxonomy" id="1268273"/>
    <lineage>
        <taxon>Bacteria</taxon>
        <taxon>Pseudomonadati</taxon>
        <taxon>Pseudomonadota</taxon>
        <taxon>Gammaproteobacteria</taxon>
        <taxon>Moraxellales</taxon>
        <taxon>Moraxellaceae</taxon>
        <taxon>Paraperlucidibaca</taxon>
    </lineage>
</organism>
<comment type="caution">
    <text evidence="2">The sequence shown here is derived from an EMBL/GenBank/DDBJ whole genome shotgun (WGS) entry which is preliminary data.</text>
</comment>
<keyword evidence="2" id="KW-0378">Hydrolase</keyword>
<sequence length="382" mass="41786">MKKIAVFTGTRAEYGLLYWLLKDLQHDSEIELQLLVSAMHLSPEFGMTYQQIEADGFTITEKVEMLLSSDSAVGTAKSIGLGVLGFADALERMKPDVLVVLGDRFEAFAVAQAAMILRIPIAHIHGGEITEGAYDDALRHAITKLSLLHFTSTETHRNRVIQLGEHPSRVFNVGAVGLDHLQRSKLLSLAELSASLNFKLEQSYFLVTYHPVTLASEPAKASFENLLRALDAFPQHQIILTYPNADDGGREIIPVLEAYAKQQPTRVLAIPSLGHQRYLSAVKHAAAVVGNSSSGIIEVPSFKVPTINLGERQRGRLAAVSVFSCPSNTAAIIEALQETSKYDLSQVFNPYGKGKASEAILEQLKVADLSVVKTFYDLKESS</sequence>
<reference evidence="3" key="1">
    <citation type="journal article" date="2019" name="Int. J. Syst. Evol. Microbiol.">
        <title>The Global Catalogue of Microorganisms (GCM) 10K type strain sequencing project: providing services to taxonomists for standard genome sequencing and annotation.</title>
        <authorList>
            <consortium name="The Broad Institute Genomics Platform"/>
            <consortium name="The Broad Institute Genome Sequencing Center for Infectious Disease"/>
            <person name="Wu L."/>
            <person name="Ma J."/>
        </authorList>
    </citation>
    <scope>NUCLEOTIDE SEQUENCE [LARGE SCALE GENOMIC DNA]</scope>
    <source>
        <strain evidence="3">CCUG 63419</strain>
    </source>
</reference>
<accession>A0ABW3HEY9</accession>
<proteinExistence type="predicted"/>
<protein>
    <submittedName>
        <fullName evidence="2">UDP-N-acetylglucosamine 2-epimerase</fullName>
        <ecNumber evidence="2">3.2.1.183</ecNumber>
    </submittedName>
</protein>
<dbReference type="NCBIfam" id="TIGR03568">
    <property type="entry name" value="NeuC_NnaA"/>
    <property type="match status" value="1"/>
</dbReference>
<dbReference type="GO" id="GO:0016798">
    <property type="term" value="F:hydrolase activity, acting on glycosyl bonds"/>
    <property type="evidence" value="ECO:0007669"/>
    <property type="project" value="UniProtKB-KW"/>
</dbReference>
<dbReference type="EC" id="3.2.1.183" evidence="2"/>